<sequence>MRCFLFSTLFILQLCVSNMVFARSVGKDGQLLCYSGFASDYLGLTVLAQVPCDGQCSSFSGVISGDNVTSYNCIPANECNYLGVSDSCLPVHEDREITACCCNNANTCVSPRGQPPVPTPKYTNETTISCYSGIFVNKSPITPLQVVQCQGQCSSTTFQTTSNNVNHSFINYGCTATSVCDSLNLSHGPIAIEPGVLGYCCNSDYCIDPLKK</sequence>
<accession>G0M8X5</accession>
<keyword evidence="1" id="KW-0732">Signal</keyword>
<protein>
    <recommendedName>
        <fullName evidence="4">ET module</fullName>
    </recommendedName>
</protein>
<organism evidence="3">
    <name type="scientific">Caenorhabditis brenneri</name>
    <name type="common">Nematode worm</name>
    <dbReference type="NCBI Taxonomy" id="135651"/>
    <lineage>
        <taxon>Eukaryota</taxon>
        <taxon>Metazoa</taxon>
        <taxon>Ecdysozoa</taxon>
        <taxon>Nematoda</taxon>
        <taxon>Chromadorea</taxon>
        <taxon>Rhabditida</taxon>
        <taxon>Rhabditina</taxon>
        <taxon>Rhabditomorpha</taxon>
        <taxon>Rhabditoidea</taxon>
        <taxon>Rhabditidae</taxon>
        <taxon>Peloderinae</taxon>
        <taxon>Caenorhabditis</taxon>
    </lineage>
</organism>
<evidence type="ECO:0000313" key="3">
    <source>
        <dbReference type="Proteomes" id="UP000008068"/>
    </source>
</evidence>
<dbReference type="Pfam" id="PF01684">
    <property type="entry name" value="ET"/>
    <property type="match status" value="2"/>
</dbReference>
<dbReference type="eggNOG" id="ENOG502T0YC">
    <property type="taxonomic scope" value="Eukaryota"/>
</dbReference>
<evidence type="ECO:0008006" key="4">
    <source>
        <dbReference type="Google" id="ProtNLM"/>
    </source>
</evidence>
<feature type="chain" id="PRO_5003403528" description="ET module" evidence="1">
    <location>
        <begin position="23"/>
        <end position="212"/>
    </location>
</feature>
<dbReference type="HOGENOM" id="CLU_1300649_0_0_1"/>
<dbReference type="EMBL" id="GL379787">
    <property type="protein sequence ID" value="EGT30928.1"/>
    <property type="molecule type" value="Genomic_DNA"/>
</dbReference>
<evidence type="ECO:0000313" key="2">
    <source>
        <dbReference type="EMBL" id="EGT30928.1"/>
    </source>
</evidence>
<dbReference type="AlphaFoldDB" id="G0M8X5"/>
<name>G0M8X5_CAEBE</name>
<keyword evidence="3" id="KW-1185">Reference proteome</keyword>
<dbReference type="STRING" id="135651.G0M8X5"/>
<dbReference type="InterPro" id="IPR002603">
    <property type="entry name" value="ET_repeat"/>
</dbReference>
<dbReference type="OrthoDB" id="5803891at2759"/>
<gene>
    <name evidence="2" type="ORF">CAEBREN_04740</name>
</gene>
<dbReference type="Proteomes" id="UP000008068">
    <property type="component" value="Unassembled WGS sequence"/>
</dbReference>
<feature type="signal peptide" evidence="1">
    <location>
        <begin position="1"/>
        <end position="22"/>
    </location>
</feature>
<proteinExistence type="predicted"/>
<evidence type="ECO:0000256" key="1">
    <source>
        <dbReference type="SAM" id="SignalP"/>
    </source>
</evidence>
<dbReference type="InParanoid" id="G0M8X5"/>
<reference evidence="3" key="1">
    <citation type="submission" date="2011-07" db="EMBL/GenBank/DDBJ databases">
        <authorList>
            <consortium name="Caenorhabditis brenneri Sequencing and Analysis Consortium"/>
            <person name="Wilson R.K."/>
        </authorList>
    </citation>
    <scope>NUCLEOTIDE SEQUENCE [LARGE SCALE GENOMIC DNA]</scope>
    <source>
        <strain evidence="3">PB2801</strain>
    </source>
</reference>